<evidence type="ECO:0000313" key="2">
    <source>
        <dbReference type="Proteomes" id="UP000076738"/>
    </source>
</evidence>
<name>A0A167H7D4_CALVF</name>
<organism evidence="1 2">
    <name type="scientific">Calocera viscosa (strain TUFC12733)</name>
    <dbReference type="NCBI Taxonomy" id="1330018"/>
    <lineage>
        <taxon>Eukaryota</taxon>
        <taxon>Fungi</taxon>
        <taxon>Dikarya</taxon>
        <taxon>Basidiomycota</taxon>
        <taxon>Agaricomycotina</taxon>
        <taxon>Dacrymycetes</taxon>
        <taxon>Dacrymycetales</taxon>
        <taxon>Dacrymycetaceae</taxon>
        <taxon>Calocera</taxon>
    </lineage>
</organism>
<keyword evidence="2" id="KW-1185">Reference proteome</keyword>
<protein>
    <submittedName>
        <fullName evidence="1">Uncharacterized protein</fullName>
    </submittedName>
</protein>
<accession>A0A167H7D4</accession>
<dbReference type="EMBL" id="KV417325">
    <property type="protein sequence ID" value="KZO91321.1"/>
    <property type="molecule type" value="Genomic_DNA"/>
</dbReference>
<evidence type="ECO:0000313" key="1">
    <source>
        <dbReference type="EMBL" id="KZO91321.1"/>
    </source>
</evidence>
<proteinExistence type="predicted"/>
<dbReference type="Proteomes" id="UP000076738">
    <property type="component" value="Unassembled WGS sequence"/>
</dbReference>
<sequence length="67" mass="7207">MTNGREPWLTAPCVGWCMFVAIPTSCIYVCIYSIVGITGVPAKAILQTPAVQEYLAGSCLESRIAQL</sequence>
<dbReference type="AlphaFoldDB" id="A0A167H7D4"/>
<reference evidence="1 2" key="1">
    <citation type="journal article" date="2016" name="Mol. Biol. Evol.">
        <title>Comparative Genomics of Early-Diverging Mushroom-Forming Fungi Provides Insights into the Origins of Lignocellulose Decay Capabilities.</title>
        <authorList>
            <person name="Nagy L.G."/>
            <person name="Riley R."/>
            <person name="Tritt A."/>
            <person name="Adam C."/>
            <person name="Daum C."/>
            <person name="Floudas D."/>
            <person name="Sun H."/>
            <person name="Yadav J.S."/>
            <person name="Pangilinan J."/>
            <person name="Larsson K.H."/>
            <person name="Matsuura K."/>
            <person name="Barry K."/>
            <person name="Labutti K."/>
            <person name="Kuo R."/>
            <person name="Ohm R.A."/>
            <person name="Bhattacharya S.S."/>
            <person name="Shirouzu T."/>
            <person name="Yoshinaga Y."/>
            <person name="Martin F.M."/>
            <person name="Grigoriev I.V."/>
            <person name="Hibbett D.S."/>
        </authorList>
    </citation>
    <scope>NUCLEOTIDE SEQUENCE [LARGE SCALE GENOMIC DNA]</scope>
    <source>
        <strain evidence="1 2">TUFC12733</strain>
    </source>
</reference>
<gene>
    <name evidence="1" type="ORF">CALVIDRAFT_541944</name>
</gene>